<comment type="caution">
    <text evidence="1">The sequence shown here is derived from an EMBL/GenBank/DDBJ whole genome shotgun (WGS) entry which is preliminary data.</text>
</comment>
<dbReference type="SUPFAM" id="SSF54637">
    <property type="entry name" value="Thioesterase/thiol ester dehydrase-isomerase"/>
    <property type="match status" value="1"/>
</dbReference>
<sequence>MVAESDKLQGIVTMDVAKSCAGIQSNLQLNLNSISGFGWDMTEKEQLSALTGIRRGPYIAFNPVSAVQIWQWCSVMGEQQARYQTGSDQLAPLAMMQMWTMRDYYDRYAPGSTSDRPYQVFDDMSAMGYDSNVAVSYDIEFLRHLRVGEWPRHYTTVVNISDKKTTSLGVGYFVTERVEYTTDASDVFAYANITYFQYQAVAVETASSASGPSTDISVDISTPTMLDSSGLALDWRNAKPSQALAEWHLPITHRLIVGGALATQDFIPVHHNALAARAAGMPDIFMNILTTSGLVCTYLNACAGEGSFIRSLKFSLMAPNVPGDVMTLQGQIQELTKVDGVTEASIVFVGKNGLGVHTQGSALIEISN</sequence>
<reference evidence="1 2" key="1">
    <citation type="journal article" date="2011" name="J. Bacteriol.">
        <title>Genome sequence of strain IMCC3088, a proteorhodopsin-containing marine bacterium belonging to the OM60/NOR5 clade.</title>
        <authorList>
            <person name="Jang Y."/>
            <person name="Oh H.M."/>
            <person name="Kang I."/>
            <person name="Lee K."/>
            <person name="Yang S.J."/>
            <person name="Cho J.C."/>
        </authorList>
    </citation>
    <scope>NUCLEOTIDE SEQUENCE [LARGE SCALE GENOMIC DNA]</scope>
    <source>
        <strain evidence="1 2">IMCC3088</strain>
    </source>
</reference>
<evidence type="ECO:0000313" key="1">
    <source>
        <dbReference type="EMBL" id="EGG30630.1"/>
    </source>
</evidence>
<keyword evidence="2" id="KW-1185">Reference proteome</keyword>
<evidence type="ECO:0000313" key="2">
    <source>
        <dbReference type="Proteomes" id="UP000005615"/>
    </source>
</evidence>
<dbReference type="InterPro" id="IPR029069">
    <property type="entry name" value="HotDog_dom_sf"/>
</dbReference>
<dbReference type="Gene3D" id="3.10.129.10">
    <property type="entry name" value="Hotdog Thioesterase"/>
    <property type="match status" value="2"/>
</dbReference>
<organism evidence="1 2">
    <name type="scientific">Aequoribacter fuscus</name>
    <dbReference type="NCBI Taxonomy" id="2518989"/>
    <lineage>
        <taxon>Bacteria</taxon>
        <taxon>Pseudomonadati</taxon>
        <taxon>Pseudomonadota</taxon>
        <taxon>Gammaproteobacteria</taxon>
        <taxon>Cellvibrionales</taxon>
        <taxon>Halieaceae</taxon>
        <taxon>Aequoribacter</taxon>
    </lineage>
</organism>
<accession>F3KZE3</accession>
<gene>
    <name evidence="1" type="ORF">IMCC3088_254</name>
</gene>
<name>F3KZE3_9GAMM</name>
<dbReference type="AlphaFoldDB" id="F3KZE3"/>
<proteinExistence type="predicted"/>
<dbReference type="EMBL" id="AEIG01000011">
    <property type="protein sequence ID" value="EGG30630.1"/>
    <property type="molecule type" value="Genomic_DNA"/>
</dbReference>
<protein>
    <submittedName>
        <fullName evidence="1">Uncharacterized protein</fullName>
    </submittedName>
</protein>
<dbReference type="RefSeq" id="WP_009574783.1">
    <property type="nucleotide sequence ID" value="NZ_AEIG01000011.1"/>
</dbReference>
<dbReference type="Proteomes" id="UP000005615">
    <property type="component" value="Unassembled WGS sequence"/>
</dbReference>
<dbReference type="STRING" id="2518989.IMCC3088_254"/>
<dbReference type="eggNOG" id="COG1545">
    <property type="taxonomic scope" value="Bacteria"/>
</dbReference>
<dbReference type="eggNOG" id="COG2030">
    <property type="taxonomic scope" value="Bacteria"/>
</dbReference>